<dbReference type="Proteomes" id="UP000467841">
    <property type="component" value="Unassembled WGS sequence"/>
</dbReference>
<dbReference type="PANTHER" id="PTHR32099">
    <property type="entry name" value="CYSTEINE-RICH REPEAT SECRETORY PROTEIN"/>
    <property type="match status" value="1"/>
</dbReference>
<dbReference type="Pfam" id="PF01657">
    <property type="entry name" value="Stress-antifung"/>
    <property type="match status" value="2"/>
</dbReference>
<protein>
    <recommendedName>
        <fullName evidence="4">Gnk2-homologous domain-containing protein</fullName>
    </recommendedName>
</protein>
<sequence length="252" mass="28014">MATFCIKSSGNFSRNSTYNTNLSSFRNQSSIVNYYNLTTGLASDTVHGMFLCTGDVNITTCNACVKTATIEIVKNCTNHKEAIIYYFDCMVRYSDKFFLSTLETQPNSVWMSVDQIPKSLGPFRERLSEKMGEVIVRSSMLSSALTPYYYMDVTRFDGSYDLDSLVQCSPHLDPGNCTTCLKLALQEITECCSHQLWAMIFTPKCFVNFYVTTSSLPPLPSPNRSGSFSINGNNEIFWGMAVAASVSALLGL</sequence>
<comment type="caution">
    <text evidence="5">The sequence shown here is derived from an EMBL/GenBank/DDBJ whole genome shotgun (WGS) entry which is preliminary data.</text>
</comment>
<keyword evidence="1" id="KW-0732">Signal</keyword>
<comment type="similarity">
    <text evidence="3">Belongs to the cysteine-rich repeat secretory protein family.</text>
</comment>
<evidence type="ECO:0000259" key="4">
    <source>
        <dbReference type="PROSITE" id="PS51473"/>
    </source>
</evidence>
<keyword evidence="2" id="KW-0677">Repeat</keyword>
<evidence type="ECO:0000313" key="6">
    <source>
        <dbReference type="Proteomes" id="UP000467841"/>
    </source>
</evidence>
<evidence type="ECO:0000256" key="1">
    <source>
        <dbReference type="ARBA" id="ARBA00022729"/>
    </source>
</evidence>
<keyword evidence="6" id="KW-1185">Reference proteome</keyword>
<feature type="domain" description="Gnk2-homologous" evidence="4">
    <location>
        <begin position="104"/>
        <end position="214"/>
    </location>
</feature>
<dbReference type="EMBL" id="CACVBM020001228">
    <property type="protein sequence ID" value="CAA7040366.1"/>
    <property type="molecule type" value="Genomic_DNA"/>
</dbReference>
<reference evidence="5" key="1">
    <citation type="submission" date="2020-01" db="EMBL/GenBank/DDBJ databases">
        <authorList>
            <person name="Mishra B."/>
        </authorList>
    </citation>
    <scope>NUCLEOTIDE SEQUENCE [LARGE SCALE GENOMIC DNA]</scope>
</reference>
<proteinExistence type="inferred from homology"/>
<feature type="domain" description="Gnk2-homologous" evidence="4">
    <location>
        <begin position="1"/>
        <end position="98"/>
    </location>
</feature>
<organism evidence="5 6">
    <name type="scientific">Microthlaspi erraticum</name>
    <dbReference type="NCBI Taxonomy" id="1685480"/>
    <lineage>
        <taxon>Eukaryota</taxon>
        <taxon>Viridiplantae</taxon>
        <taxon>Streptophyta</taxon>
        <taxon>Embryophyta</taxon>
        <taxon>Tracheophyta</taxon>
        <taxon>Spermatophyta</taxon>
        <taxon>Magnoliopsida</taxon>
        <taxon>eudicotyledons</taxon>
        <taxon>Gunneridae</taxon>
        <taxon>Pentapetalae</taxon>
        <taxon>rosids</taxon>
        <taxon>malvids</taxon>
        <taxon>Brassicales</taxon>
        <taxon>Brassicaceae</taxon>
        <taxon>Coluteocarpeae</taxon>
        <taxon>Microthlaspi</taxon>
    </lineage>
</organism>
<dbReference type="FunFam" id="3.30.430.20:FF:000030">
    <property type="entry name" value="Cysteine-rich repeat secretory protein 9"/>
    <property type="match status" value="1"/>
</dbReference>
<dbReference type="PROSITE" id="PS51473">
    <property type="entry name" value="GNK2"/>
    <property type="match status" value="2"/>
</dbReference>
<dbReference type="PANTHER" id="PTHR32099:SF85">
    <property type="entry name" value="CYSTEINE-RICH REPEAT SECRETORY PROTEIN 57-RELATED"/>
    <property type="match status" value="1"/>
</dbReference>
<evidence type="ECO:0000256" key="2">
    <source>
        <dbReference type="ARBA" id="ARBA00022737"/>
    </source>
</evidence>
<evidence type="ECO:0000313" key="5">
    <source>
        <dbReference type="EMBL" id="CAA7040366.1"/>
    </source>
</evidence>
<accession>A0A6D2JM88</accession>
<evidence type="ECO:0000256" key="3">
    <source>
        <dbReference type="ARBA" id="ARBA00038515"/>
    </source>
</evidence>
<dbReference type="InterPro" id="IPR002902">
    <property type="entry name" value="GNK2"/>
</dbReference>
<name>A0A6D2JM88_9BRAS</name>
<dbReference type="Gene3D" id="3.30.430.20">
    <property type="entry name" value="Gnk2 domain, C-X8-C-X2-C motif"/>
    <property type="match status" value="2"/>
</dbReference>
<gene>
    <name evidence="5" type="ORF">MERR_LOCUS27601</name>
</gene>
<dbReference type="AlphaFoldDB" id="A0A6D2JM88"/>
<dbReference type="OrthoDB" id="1088600at2759"/>
<dbReference type="CDD" id="cd23509">
    <property type="entry name" value="Gnk2-like"/>
    <property type="match status" value="2"/>
</dbReference>
<dbReference type="InterPro" id="IPR038408">
    <property type="entry name" value="GNK2_sf"/>
</dbReference>